<accession>A0ABY6LCV3</accession>
<dbReference type="EMBL" id="CP092879">
    <property type="protein sequence ID" value="UYV79000.1"/>
    <property type="molecule type" value="Genomic_DNA"/>
</dbReference>
<dbReference type="Proteomes" id="UP001235939">
    <property type="component" value="Chromosome 17"/>
</dbReference>
<keyword evidence="2" id="KW-1185">Reference proteome</keyword>
<proteinExistence type="predicted"/>
<organism evidence="1 2">
    <name type="scientific">Cordylochernes scorpioides</name>
    <dbReference type="NCBI Taxonomy" id="51811"/>
    <lineage>
        <taxon>Eukaryota</taxon>
        <taxon>Metazoa</taxon>
        <taxon>Ecdysozoa</taxon>
        <taxon>Arthropoda</taxon>
        <taxon>Chelicerata</taxon>
        <taxon>Arachnida</taxon>
        <taxon>Pseudoscorpiones</taxon>
        <taxon>Cheliferoidea</taxon>
        <taxon>Chernetidae</taxon>
        <taxon>Cordylochernes</taxon>
    </lineage>
</organism>
<evidence type="ECO:0000313" key="1">
    <source>
        <dbReference type="EMBL" id="UYV79000.1"/>
    </source>
</evidence>
<name>A0ABY6LCV3_9ARAC</name>
<gene>
    <name evidence="1" type="ORF">LAZ67_17000609</name>
</gene>
<protein>
    <submittedName>
        <fullName evidence="1">Uncharacterized protein</fullName>
    </submittedName>
</protein>
<sequence>MLFNAVHSVIYRLQAVIENEGCHIEQGLTKLRGVLQTSCCLKKSDCCLPPTPVCFLEDSGRFYELLSPILLLLSLIVLQLHTPLFLRSEICNCGSCSILPCSPAVRYVTAVVAAYSPVPPQWDM</sequence>
<evidence type="ECO:0000313" key="2">
    <source>
        <dbReference type="Proteomes" id="UP001235939"/>
    </source>
</evidence>
<reference evidence="1 2" key="1">
    <citation type="submission" date="2022-01" db="EMBL/GenBank/DDBJ databases">
        <title>A chromosomal length assembly of Cordylochernes scorpioides.</title>
        <authorList>
            <person name="Zeh D."/>
            <person name="Zeh J."/>
        </authorList>
    </citation>
    <scope>NUCLEOTIDE SEQUENCE [LARGE SCALE GENOMIC DNA]</scope>
    <source>
        <strain evidence="1">IN4F17</strain>
        <tissue evidence="1">Whole Body</tissue>
    </source>
</reference>